<keyword evidence="9" id="KW-0472">Membrane</keyword>
<comment type="cofactor">
    <cofactor evidence="1">
        <name>Zn(2+)</name>
        <dbReference type="ChEBI" id="CHEBI:29105"/>
    </cofactor>
</comment>
<keyword evidence="5" id="KW-0378">Hydrolase</keyword>
<feature type="region of interest" description="Disordered" evidence="8">
    <location>
        <begin position="478"/>
        <end position="498"/>
    </location>
</feature>
<evidence type="ECO:0000256" key="1">
    <source>
        <dbReference type="ARBA" id="ARBA00001947"/>
    </source>
</evidence>
<reference evidence="12" key="1">
    <citation type="journal article" date="2014" name="Int. J. Syst. Evol. Microbiol.">
        <title>Complete genome sequence of Corynebacterium casei LMG S-19264T (=DSM 44701T), isolated from a smear-ripened cheese.</title>
        <authorList>
            <consortium name="US DOE Joint Genome Institute (JGI-PGF)"/>
            <person name="Walter F."/>
            <person name="Albersmeier A."/>
            <person name="Kalinowski J."/>
            <person name="Ruckert C."/>
        </authorList>
    </citation>
    <scope>NUCLEOTIDE SEQUENCE</scope>
    <source>
        <strain evidence="12">VKM B-1513</strain>
    </source>
</reference>
<dbReference type="Gene3D" id="3.10.450.350">
    <property type="match status" value="1"/>
</dbReference>
<accession>A0A9W6IJ20</accession>
<comment type="caution">
    <text evidence="12">The sequence shown here is derived from an EMBL/GenBank/DDBJ whole genome shotgun (WGS) entry which is preliminary data.</text>
</comment>
<dbReference type="Pfam" id="PF01551">
    <property type="entry name" value="Peptidase_M23"/>
    <property type="match status" value="1"/>
</dbReference>
<feature type="transmembrane region" description="Helical" evidence="9">
    <location>
        <begin position="21"/>
        <end position="39"/>
    </location>
</feature>
<evidence type="ECO:0000256" key="6">
    <source>
        <dbReference type="ARBA" id="ARBA00022833"/>
    </source>
</evidence>
<dbReference type="CDD" id="cd12797">
    <property type="entry name" value="M23_peptidase"/>
    <property type="match status" value="1"/>
</dbReference>
<protein>
    <submittedName>
        <fullName evidence="12">Peptidase M23</fullName>
    </submittedName>
</protein>
<evidence type="ECO:0000256" key="3">
    <source>
        <dbReference type="ARBA" id="ARBA00022670"/>
    </source>
</evidence>
<proteinExistence type="predicted"/>
<evidence type="ECO:0000259" key="11">
    <source>
        <dbReference type="Pfam" id="PF19425"/>
    </source>
</evidence>
<keyword evidence="13" id="KW-1185">Reference proteome</keyword>
<keyword evidence="7" id="KW-0482">Metalloprotease</keyword>
<evidence type="ECO:0000256" key="9">
    <source>
        <dbReference type="SAM" id="Phobius"/>
    </source>
</evidence>
<gene>
    <name evidence="12" type="ORF">GCM10017621_07650</name>
</gene>
<sequence length="498" mass="53748">MDADMSGFDVSRADTHRTRGLVAAASLTLSAVLLIALMTSNEPQSDASPIDRQTAIDTPVADNSQLLTEASQIASSQDVLQPPPMTLAVALDPVELNYSAFTDCVNCATTIQVERVVPSGGTLAGLLDDAGIDRVEAARAISALSTVYDLRRLPVGERIRLYVETTPDAEGGDEASAVRLNGLSFRPDVERSITVARTWDDNYRARETHATFERELVRATGEINTSLYVDALNAGATDRVVVELAGVLGYAIDFQRSIQPGDGFDILFERMIDDEGDVARTGDILYARYAGRGEPKEFFRFETPDGIVGYYTADGASAQRLLMLTPINGARLSSHFSRARRHPILGYTRRHNGTDFAAPTGTPIMAAGNGVVERANRFGSFGNYIRIRHANGYQTAYAHLNGFARNIRAGSRVTQGQTIGYVGTTGRSTGPHLHYEVHHNGNPVNPMTLDLPTGRQLADNEIALFEAERDRILAIRDAAPPASRGDAPLMADAGNGAQ</sequence>
<dbReference type="Gene3D" id="2.70.70.10">
    <property type="entry name" value="Glucose Permease (Domain IIA)"/>
    <property type="match status" value="1"/>
</dbReference>
<dbReference type="GO" id="GO:0046872">
    <property type="term" value="F:metal ion binding"/>
    <property type="evidence" value="ECO:0007669"/>
    <property type="project" value="UniProtKB-KW"/>
</dbReference>
<keyword evidence="9" id="KW-1133">Transmembrane helix</keyword>
<keyword evidence="6" id="KW-0862">Zinc</keyword>
<evidence type="ECO:0000313" key="13">
    <source>
        <dbReference type="Proteomes" id="UP001143486"/>
    </source>
</evidence>
<dbReference type="GO" id="GO:0006508">
    <property type="term" value="P:proteolysis"/>
    <property type="evidence" value="ECO:0007669"/>
    <property type="project" value="UniProtKB-KW"/>
</dbReference>
<keyword evidence="4" id="KW-0479">Metal-binding</keyword>
<comment type="subcellular location">
    <subcellularLocation>
        <location evidence="2">Cell envelope</location>
    </subcellularLocation>
</comment>
<evidence type="ECO:0000259" key="10">
    <source>
        <dbReference type="Pfam" id="PF01551"/>
    </source>
</evidence>
<keyword evidence="3" id="KW-0645">Protease</keyword>
<dbReference type="PANTHER" id="PTHR21666:SF288">
    <property type="entry name" value="CELL DIVISION PROTEIN YTFB"/>
    <property type="match status" value="1"/>
</dbReference>
<dbReference type="InterPro" id="IPR045834">
    <property type="entry name" value="Csd3_N2"/>
</dbReference>
<evidence type="ECO:0000256" key="4">
    <source>
        <dbReference type="ARBA" id="ARBA00022723"/>
    </source>
</evidence>
<dbReference type="InterPro" id="IPR011055">
    <property type="entry name" value="Dup_hybrid_motif"/>
</dbReference>
<keyword evidence="9" id="KW-0812">Transmembrane</keyword>
<evidence type="ECO:0000256" key="5">
    <source>
        <dbReference type="ARBA" id="ARBA00022801"/>
    </source>
</evidence>
<dbReference type="InterPro" id="IPR050570">
    <property type="entry name" value="Cell_wall_metabolism_enzyme"/>
</dbReference>
<dbReference type="Pfam" id="PF19425">
    <property type="entry name" value="Csd3_N2"/>
    <property type="match status" value="1"/>
</dbReference>
<feature type="domain" description="M23ase beta-sheet core" evidence="10">
    <location>
        <begin position="350"/>
        <end position="446"/>
    </location>
</feature>
<evidence type="ECO:0000313" key="12">
    <source>
        <dbReference type="EMBL" id="GLK51257.1"/>
    </source>
</evidence>
<evidence type="ECO:0000256" key="2">
    <source>
        <dbReference type="ARBA" id="ARBA00004196"/>
    </source>
</evidence>
<dbReference type="InterPro" id="IPR016047">
    <property type="entry name" value="M23ase_b-sheet_dom"/>
</dbReference>
<organism evidence="12 13">
    <name type="scientific">Maricaulis virginensis</name>
    <dbReference type="NCBI Taxonomy" id="144022"/>
    <lineage>
        <taxon>Bacteria</taxon>
        <taxon>Pseudomonadati</taxon>
        <taxon>Pseudomonadota</taxon>
        <taxon>Alphaproteobacteria</taxon>
        <taxon>Maricaulales</taxon>
        <taxon>Maricaulaceae</taxon>
        <taxon>Maricaulis</taxon>
    </lineage>
</organism>
<dbReference type="Proteomes" id="UP001143486">
    <property type="component" value="Unassembled WGS sequence"/>
</dbReference>
<reference evidence="12" key="2">
    <citation type="submission" date="2023-01" db="EMBL/GenBank/DDBJ databases">
        <authorList>
            <person name="Sun Q."/>
            <person name="Evtushenko L."/>
        </authorList>
    </citation>
    <scope>NUCLEOTIDE SEQUENCE</scope>
    <source>
        <strain evidence="12">VKM B-1513</strain>
    </source>
</reference>
<dbReference type="GO" id="GO:0004222">
    <property type="term" value="F:metalloendopeptidase activity"/>
    <property type="evidence" value="ECO:0007669"/>
    <property type="project" value="TreeGrafter"/>
</dbReference>
<feature type="domain" description="Csd3-like second N-terminal" evidence="11">
    <location>
        <begin position="218"/>
        <end position="337"/>
    </location>
</feature>
<dbReference type="SUPFAM" id="SSF51261">
    <property type="entry name" value="Duplicated hybrid motif"/>
    <property type="match status" value="1"/>
</dbReference>
<dbReference type="GO" id="GO:0030313">
    <property type="term" value="C:cell envelope"/>
    <property type="evidence" value="ECO:0007669"/>
    <property type="project" value="UniProtKB-SubCell"/>
</dbReference>
<dbReference type="EMBL" id="BSFE01000002">
    <property type="protein sequence ID" value="GLK51257.1"/>
    <property type="molecule type" value="Genomic_DNA"/>
</dbReference>
<dbReference type="AlphaFoldDB" id="A0A9W6IJ20"/>
<dbReference type="PANTHER" id="PTHR21666">
    <property type="entry name" value="PEPTIDASE-RELATED"/>
    <property type="match status" value="1"/>
</dbReference>
<evidence type="ECO:0000256" key="7">
    <source>
        <dbReference type="ARBA" id="ARBA00023049"/>
    </source>
</evidence>
<name>A0A9W6IJ20_9PROT</name>
<evidence type="ECO:0000256" key="8">
    <source>
        <dbReference type="SAM" id="MobiDB-lite"/>
    </source>
</evidence>